<comment type="caution">
    <text evidence="4">The sequence shown here is derived from an EMBL/GenBank/DDBJ whole genome shotgun (WGS) entry which is preliminary data.</text>
</comment>
<dbReference type="GO" id="GO:0003677">
    <property type="term" value="F:DNA binding"/>
    <property type="evidence" value="ECO:0007669"/>
    <property type="project" value="InterPro"/>
</dbReference>
<dbReference type="SUPFAM" id="SSF53335">
    <property type="entry name" value="S-adenosyl-L-methionine-dependent methyltransferases"/>
    <property type="match status" value="1"/>
</dbReference>
<dbReference type="AlphaFoldDB" id="X1G3K3"/>
<reference evidence="4" key="1">
    <citation type="journal article" date="2014" name="Front. Microbiol.">
        <title>High frequency of phylogenetically diverse reductive dehalogenase-homologous genes in deep subseafloor sedimentary metagenomes.</title>
        <authorList>
            <person name="Kawai M."/>
            <person name="Futagami T."/>
            <person name="Toyoda A."/>
            <person name="Takaki Y."/>
            <person name="Nishi S."/>
            <person name="Hori S."/>
            <person name="Arai W."/>
            <person name="Tsubouchi T."/>
            <person name="Morono Y."/>
            <person name="Uchiyama I."/>
            <person name="Ito T."/>
            <person name="Fujiyama A."/>
            <person name="Inagaki F."/>
            <person name="Takami H."/>
        </authorList>
    </citation>
    <scope>NUCLEOTIDE SEQUENCE</scope>
    <source>
        <strain evidence="4">Expedition CK06-06</strain>
    </source>
</reference>
<evidence type="ECO:0000313" key="4">
    <source>
        <dbReference type="EMBL" id="GAH36154.1"/>
    </source>
</evidence>
<evidence type="ECO:0000259" key="3">
    <source>
        <dbReference type="Pfam" id="PF01555"/>
    </source>
</evidence>
<protein>
    <recommendedName>
        <fullName evidence="3">DNA methylase N-4/N-6 domain-containing protein</fullName>
    </recommendedName>
</protein>
<sequence>GSGTTLTVANKLNRNWIGVDNNANAIDLCKMRLNIKGK</sequence>
<dbReference type="GO" id="GO:0032259">
    <property type="term" value="P:methylation"/>
    <property type="evidence" value="ECO:0007669"/>
    <property type="project" value="UniProtKB-KW"/>
</dbReference>
<feature type="domain" description="DNA methylase N-4/N-6" evidence="3">
    <location>
        <begin position="1"/>
        <end position="29"/>
    </location>
</feature>
<dbReference type="Gene3D" id="3.40.50.150">
    <property type="entry name" value="Vaccinia Virus protein VP39"/>
    <property type="match status" value="1"/>
</dbReference>
<evidence type="ECO:0000256" key="2">
    <source>
        <dbReference type="ARBA" id="ARBA00022679"/>
    </source>
</evidence>
<gene>
    <name evidence="4" type="ORF">S03H2_22357</name>
</gene>
<keyword evidence="1" id="KW-0489">Methyltransferase</keyword>
<accession>X1G3K3</accession>
<keyword evidence="2" id="KW-0808">Transferase</keyword>
<dbReference type="InterPro" id="IPR029063">
    <property type="entry name" value="SAM-dependent_MTases_sf"/>
</dbReference>
<dbReference type="InterPro" id="IPR002941">
    <property type="entry name" value="DNA_methylase_N4/N6"/>
</dbReference>
<dbReference type="GO" id="GO:0008170">
    <property type="term" value="F:N-methyltransferase activity"/>
    <property type="evidence" value="ECO:0007669"/>
    <property type="project" value="InterPro"/>
</dbReference>
<dbReference type="Pfam" id="PF01555">
    <property type="entry name" value="N6_N4_Mtase"/>
    <property type="match status" value="1"/>
</dbReference>
<proteinExistence type="predicted"/>
<feature type="non-terminal residue" evidence="4">
    <location>
        <position position="1"/>
    </location>
</feature>
<name>X1G3K3_9ZZZZ</name>
<organism evidence="4">
    <name type="scientific">marine sediment metagenome</name>
    <dbReference type="NCBI Taxonomy" id="412755"/>
    <lineage>
        <taxon>unclassified sequences</taxon>
        <taxon>metagenomes</taxon>
        <taxon>ecological metagenomes</taxon>
    </lineage>
</organism>
<evidence type="ECO:0000256" key="1">
    <source>
        <dbReference type="ARBA" id="ARBA00022603"/>
    </source>
</evidence>
<dbReference type="EMBL" id="BARU01012026">
    <property type="protein sequence ID" value="GAH36154.1"/>
    <property type="molecule type" value="Genomic_DNA"/>
</dbReference>